<dbReference type="Gene3D" id="2.60.40.1510">
    <property type="entry name" value="ntegrin, alpha v. Chain A, domain 3"/>
    <property type="match status" value="1"/>
</dbReference>
<dbReference type="GO" id="GO:0008305">
    <property type="term" value="C:integrin complex"/>
    <property type="evidence" value="ECO:0007669"/>
    <property type="project" value="TreeGrafter"/>
</dbReference>
<dbReference type="InterPro" id="IPR057073">
    <property type="entry name" value="EGF_integrin_2"/>
</dbReference>
<evidence type="ECO:0000259" key="22">
    <source>
        <dbReference type="SMART" id="SM00423"/>
    </source>
</evidence>
<feature type="disulfide bond" evidence="17">
    <location>
        <begin position="536"/>
        <end position="541"/>
    </location>
</feature>
<evidence type="ECO:0000256" key="11">
    <source>
        <dbReference type="ARBA" id="ARBA00022889"/>
    </source>
</evidence>
<feature type="disulfide bond" evidence="17">
    <location>
        <begin position="525"/>
        <end position="534"/>
    </location>
</feature>
<dbReference type="AlphaFoldDB" id="A0A3B4E0G9"/>
<evidence type="ECO:0000256" key="12">
    <source>
        <dbReference type="ARBA" id="ARBA00022989"/>
    </source>
</evidence>
<dbReference type="InterPro" id="IPR015812">
    <property type="entry name" value="Integrin_bsu"/>
</dbReference>
<reference evidence="24" key="2">
    <citation type="submission" date="2025-08" db="UniProtKB">
        <authorList>
            <consortium name="Ensembl"/>
        </authorList>
    </citation>
    <scope>IDENTIFICATION</scope>
</reference>
<feature type="disulfide bond" evidence="17">
    <location>
        <begin position="520"/>
        <end position="549"/>
    </location>
</feature>
<dbReference type="Ensembl" id="ENSPNAT00000015215.2">
    <property type="protein sequence ID" value="ENSPNAP00000028759.1"/>
    <property type="gene ID" value="ENSPNAG00000014568.2"/>
</dbReference>
<gene>
    <name evidence="24" type="primary">ITGB7</name>
</gene>
<feature type="domain" description="PSI" evidence="22">
    <location>
        <begin position="27"/>
        <end position="74"/>
    </location>
</feature>
<evidence type="ECO:0000256" key="2">
    <source>
        <dbReference type="ARBA" id="ARBA00007449"/>
    </source>
</evidence>
<keyword evidence="7 20" id="KW-0732">Signal</keyword>
<dbReference type="FunFam" id="3.40.50.410:FF:000002">
    <property type="entry name" value="Integrin beta"/>
    <property type="match status" value="1"/>
</dbReference>
<feature type="disulfide bond" evidence="17">
    <location>
        <begin position="594"/>
        <end position="599"/>
    </location>
</feature>
<proteinExistence type="inferred from homology"/>
<feature type="disulfide bond" evidence="17">
    <location>
        <begin position="596"/>
        <end position="640"/>
    </location>
</feature>
<evidence type="ECO:0000256" key="16">
    <source>
        <dbReference type="ARBA" id="ARBA00023180"/>
    </source>
</evidence>
<dbReference type="SMART" id="SM00187">
    <property type="entry name" value="INB"/>
    <property type="match status" value="1"/>
</dbReference>
<evidence type="ECO:0000256" key="20">
    <source>
        <dbReference type="SAM" id="SignalP"/>
    </source>
</evidence>
<dbReference type="OMA" id="CECSMDT"/>
<feature type="disulfide bond" evidence="17">
    <location>
        <begin position="476"/>
        <end position="485"/>
    </location>
</feature>
<dbReference type="STRING" id="42514.ENSPNAP00000028759"/>
<accession>A0A3B4E0G9</accession>
<evidence type="ECO:0000256" key="4">
    <source>
        <dbReference type="ARBA" id="ARBA00022536"/>
    </source>
</evidence>
<dbReference type="GO" id="GO:0007229">
    <property type="term" value="P:integrin-mediated signaling pathway"/>
    <property type="evidence" value="ECO:0007669"/>
    <property type="project" value="UniProtKB-KW"/>
</dbReference>
<dbReference type="SUPFAM" id="SSF57196">
    <property type="entry name" value="EGF/Laminin"/>
    <property type="match status" value="2"/>
</dbReference>
<evidence type="ECO:0000256" key="8">
    <source>
        <dbReference type="ARBA" id="ARBA00022737"/>
    </source>
</evidence>
<reference evidence="24" key="3">
    <citation type="submission" date="2025-09" db="UniProtKB">
        <authorList>
            <consortium name="Ensembl"/>
        </authorList>
    </citation>
    <scope>IDENTIFICATION</scope>
</reference>
<dbReference type="InterPro" id="IPR036465">
    <property type="entry name" value="vWFA_dom_sf"/>
</dbReference>
<dbReference type="GO" id="GO:0098609">
    <property type="term" value="P:cell-cell adhesion"/>
    <property type="evidence" value="ECO:0007669"/>
    <property type="project" value="TreeGrafter"/>
</dbReference>
<name>A0A3B4E0G9_PYGNA</name>
<dbReference type="PROSITE" id="PS52047">
    <property type="entry name" value="I_EGF_2"/>
    <property type="match status" value="2"/>
</dbReference>
<dbReference type="PANTHER" id="PTHR10082:SF36">
    <property type="entry name" value="INTEGRIN BETA-7"/>
    <property type="match status" value="1"/>
</dbReference>
<dbReference type="SMART" id="SM01241">
    <property type="entry name" value="Integrin_b_cyt"/>
    <property type="match status" value="1"/>
</dbReference>
<feature type="signal peptide" evidence="20">
    <location>
        <begin position="1"/>
        <end position="22"/>
    </location>
</feature>
<feature type="disulfide bond" evidence="17">
    <location>
        <begin position="449"/>
        <end position="453"/>
    </location>
</feature>
<evidence type="ECO:0000256" key="3">
    <source>
        <dbReference type="ARBA" id="ARBA00022475"/>
    </source>
</evidence>
<keyword evidence="8" id="KW-0677">Repeat</keyword>
<keyword evidence="13 18" id="KW-0401">Integrin</keyword>
<dbReference type="SUPFAM" id="SSF53300">
    <property type="entry name" value="vWA-like"/>
    <property type="match status" value="1"/>
</dbReference>
<keyword evidence="9" id="KW-0106">Calcium</keyword>
<keyword evidence="25" id="KW-1185">Reference proteome</keyword>
<evidence type="ECO:0000259" key="21">
    <source>
        <dbReference type="SMART" id="SM00187"/>
    </source>
</evidence>
<evidence type="ECO:0000256" key="5">
    <source>
        <dbReference type="ARBA" id="ARBA00022692"/>
    </source>
</evidence>
<feature type="disulfide bond" evidence="17">
    <location>
        <begin position="487"/>
        <end position="503"/>
    </location>
</feature>
<keyword evidence="11 18" id="KW-0130">Cell adhesion</keyword>
<dbReference type="InterPro" id="IPR016201">
    <property type="entry name" value="PSI"/>
</dbReference>
<dbReference type="GO" id="GO:0046872">
    <property type="term" value="F:metal ion binding"/>
    <property type="evidence" value="ECO:0007669"/>
    <property type="project" value="UniProtKB-KW"/>
</dbReference>
<feature type="chain" id="PRO_5017475398" description="Integrin beta" evidence="20">
    <location>
        <begin position="23"/>
        <end position="762"/>
    </location>
</feature>
<dbReference type="InterPro" id="IPR014836">
    <property type="entry name" value="Integrin_bsu_cyt_dom"/>
</dbReference>
<feature type="transmembrane region" description="Helical" evidence="19">
    <location>
        <begin position="692"/>
        <end position="716"/>
    </location>
</feature>
<evidence type="ECO:0000256" key="1">
    <source>
        <dbReference type="ARBA" id="ARBA00004251"/>
    </source>
</evidence>
<dbReference type="Pfam" id="PF08725">
    <property type="entry name" value="Integrin_b_cyt"/>
    <property type="match status" value="1"/>
</dbReference>
<dbReference type="FunFam" id="2.10.25.10:FF:000304">
    <property type="entry name" value="Integrin beta"/>
    <property type="match status" value="1"/>
</dbReference>
<dbReference type="GeneTree" id="ENSGT01150000286983"/>
<dbReference type="FunFam" id="2.10.25.10:FF:000036">
    <property type="entry name" value="Integrin beta"/>
    <property type="match status" value="1"/>
</dbReference>
<reference evidence="24 25" key="1">
    <citation type="submission" date="2020-10" db="EMBL/GenBank/DDBJ databases">
        <title>Pygocentrus nattereri (red-bellied piranha) genome, fPygNat1, primary haplotype.</title>
        <authorList>
            <person name="Myers G."/>
            <person name="Meyer A."/>
            <person name="Karagic N."/>
            <person name="Pippel M."/>
            <person name="Winkler S."/>
            <person name="Tracey A."/>
            <person name="Wood J."/>
            <person name="Formenti G."/>
            <person name="Howe K."/>
            <person name="Fedrigo O."/>
            <person name="Jarvis E.D."/>
        </authorList>
    </citation>
    <scope>NUCLEOTIDE SEQUENCE [LARGE SCALE GENOMIC DNA]</scope>
</reference>
<dbReference type="RefSeq" id="XP_017575454.1">
    <property type="nucleotide sequence ID" value="XM_017719965.2"/>
</dbReference>
<dbReference type="Pfam" id="PF23105">
    <property type="entry name" value="EGF_integrin"/>
    <property type="match status" value="1"/>
</dbReference>
<evidence type="ECO:0000256" key="19">
    <source>
        <dbReference type="SAM" id="Phobius"/>
    </source>
</evidence>
<dbReference type="GeneID" id="108440828"/>
<organism evidence="24 25">
    <name type="scientific">Pygocentrus nattereri</name>
    <name type="common">Red-bellied piranha</name>
    <dbReference type="NCBI Taxonomy" id="42514"/>
    <lineage>
        <taxon>Eukaryota</taxon>
        <taxon>Metazoa</taxon>
        <taxon>Chordata</taxon>
        <taxon>Craniata</taxon>
        <taxon>Vertebrata</taxon>
        <taxon>Euteleostomi</taxon>
        <taxon>Actinopterygii</taxon>
        <taxon>Neopterygii</taxon>
        <taxon>Teleostei</taxon>
        <taxon>Ostariophysi</taxon>
        <taxon>Characiformes</taxon>
        <taxon>Characoidei</taxon>
        <taxon>Pygocentrus</taxon>
    </lineage>
</organism>
<keyword evidence="4" id="KW-0245">EGF-like domain</keyword>
<dbReference type="GO" id="GO:0050900">
    <property type="term" value="P:leukocyte migration"/>
    <property type="evidence" value="ECO:0007669"/>
    <property type="project" value="TreeGrafter"/>
</dbReference>
<feature type="disulfide bond" evidence="17">
    <location>
        <begin position="557"/>
        <end position="588"/>
    </location>
</feature>
<protein>
    <recommendedName>
        <fullName evidence="18">Integrin beta</fullName>
    </recommendedName>
</protein>
<keyword evidence="3" id="KW-1003">Cell membrane</keyword>
<feature type="disulfide bond" evidence="17">
    <location>
        <begin position="518"/>
        <end position="523"/>
    </location>
</feature>
<feature type="disulfide bond" evidence="17">
    <location>
        <begin position="249"/>
        <end position="289"/>
    </location>
</feature>
<feature type="disulfide bond" evidence="17">
    <location>
        <begin position="555"/>
        <end position="560"/>
    </location>
</feature>
<dbReference type="PIRSF" id="PIRSF002512">
    <property type="entry name" value="Integrin_B"/>
    <property type="match status" value="1"/>
</dbReference>
<evidence type="ECO:0000256" key="6">
    <source>
        <dbReference type="ARBA" id="ARBA00022723"/>
    </source>
</evidence>
<dbReference type="InterPro" id="IPR032695">
    <property type="entry name" value="Integrin_dom_sf"/>
</dbReference>
<dbReference type="PROSITE" id="PS00243">
    <property type="entry name" value="I_EGF_1"/>
    <property type="match status" value="1"/>
</dbReference>
<feature type="domain" description="Integrin beta subunit cytoplasmic" evidence="23">
    <location>
        <begin position="714"/>
        <end position="761"/>
    </location>
</feature>
<keyword evidence="10" id="KW-0460">Magnesium</keyword>
<comment type="subcellular location">
    <subcellularLocation>
        <location evidence="1 18">Cell membrane</location>
        <topology evidence="1 18">Single-pass type I membrane protein</topology>
    </subcellularLocation>
</comment>
<evidence type="ECO:0000259" key="23">
    <source>
        <dbReference type="SMART" id="SM01241"/>
    </source>
</evidence>
<feature type="domain" description="Integrin beta subunit VWA" evidence="21">
    <location>
        <begin position="33"/>
        <end position="451"/>
    </location>
</feature>
<dbReference type="SUPFAM" id="SSF69179">
    <property type="entry name" value="Integrin domains"/>
    <property type="match status" value="1"/>
</dbReference>
<evidence type="ECO:0000256" key="17">
    <source>
        <dbReference type="PIRSR" id="PIRSR002512-1"/>
    </source>
</evidence>
<dbReference type="SUPFAM" id="SSF103575">
    <property type="entry name" value="Plexin repeat"/>
    <property type="match status" value="1"/>
</dbReference>
<feature type="disulfide bond" evidence="17">
    <location>
        <begin position="562"/>
        <end position="571"/>
    </location>
</feature>
<dbReference type="GO" id="GO:0007160">
    <property type="term" value="P:cell-matrix adhesion"/>
    <property type="evidence" value="ECO:0007669"/>
    <property type="project" value="TreeGrafter"/>
</dbReference>
<feature type="disulfide bond" evidence="17">
    <location>
        <begin position="617"/>
        <end position="626"/>
    </location>
</feature>
<keyword evidence="16" id="KW-0325">Glycoprotein</keyword>
<evidence type="ECO:0000256" key="14">
    <source>
        <dbReference type="ARBA" id="ARBA00023136"/>
    </source>
</evidence>
<dbReference type="InterPro" id="IPR057243">
    <property type="entry name" value="Integrin_I-EGF_CS"/>
</dbReference>
<evidence type="ECO:0000256" key="18">
    <source>
        <dbReference type="RuleBase" id="RU000633"/>
    </source>
</evidence>
<feature type="disulfide bond" evidence="17">
    <location>
        <begin position="601"/>
        <end position="610"/>
    </location>
</feature>
<sequence length="762" mass="84657">MAVAYALVMVVLLQFVGQPCTAVQAPVCQPKASCSECLRSPGCAWCKQREFLKHGESTERRCDSFELLQSRKCNDVVNPAADKFISKDNKLNSKLEDVVQLKPQGINITLRIGMPEEFEVEFQRAEGYPIDMYYLMDLSYSMKDDLENIKNLGQDILKELQKVTQSVRIGFGSFVDKDKLPYVSQVKSRHQNPCPNRLDTCEPAFTFKNVLPLTEDARQFKKKVSAQKISGNLDSPEAGLDAIMQAAVCQKEIEWRDVTRILVYTSDDTFHIAGDGRLAGIFQPHDGRCHLSRDGFYDGTAFDYPSIGHLSRVLQANNIQLIFAVTKESVPAYEALSALIPQSVVGELKNDSSNVVRLIAEAYGNLSSTLLLEQDHTPAGLHISYMSYCSPEKPSEWQHRGECTGIKVNEKVAFKVRLNATECLKEPQKFEIRMQGIKEVLKVTVKTLCDCNCNDKQENSEVCKGQGTLSCGVCSCNEGHLGQYCECKRQSDMNSTHAILKNCRANEKSQVCSGHGSCECGECRCIRHFSGKFCECDDASCEHHNSKMCNGQGTCECGNCTCNENYSGPACQCSTDTAMCLNKNGQKCSGHGECECNQCKCRDGFGGKDCSQLLKPCPTYLPCVDCTVKAKLYSSPTNNCSVVCESVKLTRLEGKHDLQCLHDDVIYDVTQNDDGTVLIQYADLPRSIDKTMVAIVTSVTAIVLIGIVIIIVYRVLVELYDLREYRSFVKAQAQTEWEETNQNPLFQGATTTVLNPLHTQGC</sequence>
<feature type="disulfide bond" evidence="17">
    <location>
        <begin position="194"/>
        <end position="201"/>
    </location>
</feature>
<dbReference type="Gene3D" id="3.40.50.410">
    <property type="entry name" value="von Willebrand factor, type A domain"/>
    <property type="match status" value="1"/>
</dbReference>
<feature type="disulfide bond" evidence="17">
    <location>
        <begin position="37"/>
        <end position="73"/>
    </location>
</feature>
<comment type="similarity">
    <text evidence="2 18">Belongs to the integrin beta chain family.</text>
</comment>
<feature type="disulfide bond" evidence="17">
    <location>
        <begin position="46"/>
        <end position="62"/>
    </location>
</feature>
<keyword evidence="5 18" id="KW-0812">Transmembrane</keyword>
<dbReference type="Pfam" id="PF00362">
    <property type="entry name" value="Integrin_beta"/>
    <property type="match status" value="1"/>
</dbReference>
<dbReference type="Gene3D" id="1.20.5.100">
    <property type="entry name" value="Cytochrome c1, transmembrane anchor, C-terminal"/>
    <property type="match status" value="1"/>
</dbReference>
<dbReference type="PANTHER" id="PTHR10082">
    <property type="entry name" value="INTEGRIN BETA SUBUNIT"/>
    <property type="match status" value="1"/>
</dbReference>
<dbReference type="GO" id="GO:0033627">
    <property type="term" value="P:cell adhesion mediated by integrin"/>
    <property type="evidence" value="ECO:0007669"/>
    <property type="project" value="TreeGrafter"/>
</dbReference>
<feature type="disulfide bond" evidence="17">
    <location>
        <begin position="34"/>
        <end position="43"/>
    </location>
</feature>
<evidence type="ECO:0000256" key="7">
    <source>
        <dbReference type="ARBA" id="ARBA00022729"/>
    </source>
</evidence>
<keyword evidence="12 19" id="KW-1133">Transmembrane helix</keyword>
<keyword evidence="6" id="KW-0479">Metal-binding</keyword>
<evidence type="ECO:0000256" key="9">
    <source>
        <dbReference type="ARBA" id="ARBA00022837"/>
    </source>
</evidence>
<dbReference type="GO" id="GO:0005178">
    <property type="term" value="F:integrin binding"/>
    <property type="evidence" value="ECO:0007669"/>
    <property type="project" value="TreeGrafter"/>
</dbReference>
<feature type="disulfide bond" evidence="17">
    <location>
        <begin position="471"/>
        <end position="512"/>
    </location>
</feature>
<evidence type="ECO:0000313" key="25">
    <source>
        <dbReference type="Proteomes" id="UP001501920"/>
    </source>
</evidence>
<evidence type="ECO:0000256" key="13">
    <source>
        <dbReference type="ARBA" id="ARBA00023037"/>
    </source>
</evidence>
<dbReference type="GO" id="GO:0005925">
    <property type="term" value="C:focal adhesion"/>
    <property type="evidence" value="ECO:0007669"/>
    <property type="project" value="TreeGrafter"/>
</dbReference>
<dbReference type="InterPro" id="IPR002369">
    <property type="entry name" value="Integrin_bsu_VWA"/>
</dbReference>
<dbReference type="SMART" id="SM00423">
    <property type="entry name" value="PSI"/>
    <property type="match status" value="1"/>
</dbReference>
<dbReference type="Proteomes" id="UP001501920">
    <property type="component" value="Chromosome 26"/>
</dbReference>
<evidence type="ECO:0000256" key="10">
    <source>
        <dbReference type="ARBA" id="ARBA00022842"/>
    </source>
</evidence>
<evidence type="ECO:0000313" key="24">
    <source>
        <dbReference type="Ensembl" id="ENSPNAP00000028759.1"/>
    </source>
</evidence>
<dbReference type="PRINTS" id="PR01186">
    <property type="entry name" value="INTEGRINB"/>
</dbReference>
<dbReference type="OrthoDB" id="410592at2759"/>
<dbReference type="Gene3D" id="2.10.25.10">
    <property type="entry name" value="Laminin"/>
    <property type="match status" value="4"/>
</dbReference>
<keyword evidence="15 17" id="KW-1015">Disulfide bond</keyword>
<keyword evidence="14 19" id="KW-0472">Membrane</keyword>
<dbReference type="GO" id="GO:0009986">
    <property type="term" value="C:cell surface"/>
    <property type="evidence" value="ECO:0007669"/>
    <property type="project" value="TreeGrafter"/>
</dbReference>
<evidence type="ECO:0000256" key="15">
    <source>
        <dbReference type="ARBA" id="ARBA00023157"/>
    </source>
</evidence>
<dbReference type="CTD" id="3695"/>